<organism evidence="3 4">
    <name type="scientific">Salipiger thiooxidans</name>
    <dbReference type="NCBI Taxonomy" id="282683"/>
    <lineage>
        <taxon>Bacteria</taxon>
        <taxon>Pseudomonadati</taxon>
        <taxon>Pseudomonadota</taxon>
        <taxon>Alphaproteobacteria</taxon>
        <taxon>Rhodobacterales</taxon>
        <taxon>Roseobacteraceae</taxon>
        <taxon>Salipiger</taxon>
    </lineage>
</organism>
<dbReference type="Proteomes" id="UP000198994">
    <property type="component" value="Unassembled WGS sequence"/>
</dbReference>
<keyword evidence="4" id="KW-1185">Reference proteome</keyword>
<keyword evidence="1" id="KW-1133">Transmembrane helix</keyword>
<gene>
    <name evidence="3" type="ORF">SAMN04488105_12519</name>
</gene>
<evidence type="ECO:0000256" key="1">
    <source>
        <dbReference type="SAM" id="Phobius"/>
    </source>
</evidence>
<dbReference type="AlphaFoldDB" id="A0A1G7LML5"/>
<keyword evidence="2" id="KW-0732">Signal</keyword>
<name>A0A1G7LML5_9RHOB</name>
<dbReference type="EMBL" id="FNAV01000025">
    <property type="protein sequence ID" value="SDF50626.1"/>
    <property type="molecule type" value="Genomic_DNA"/>
</dbReference>
<sequence>MTTKTILGLAAASLFALAPAVHAEGVQSKSPVISTQGPDFANLTPDQIALIIAGGAGVGLILSGGKSKGSSSTTTTTTTN</sequence>
<dbReference type="RefSeq" id="WP_089963747.1">
    <property type="nucleotide sequence ID" value="NZ_FNAV01000025.1"/>
</dbReference>
<feature type="signal peptide" evidence="2">
    <location>
        <begin position="1"/>
        <end position="23"/>
    </location>
</feature>
<keyword evidence="1" id="KW-0812">Transmembrane</keyword>
<accession>A0A1G7LML5</accession>
<dbReference type="STRING" id="282683.SAMN04488105_12519"/>
<feature type="transmembrane region" description="Helical" evidence="1">
    <location>
        <begin position="47"/>
        <end position="65"/>
    </location>
</feature>
<proteinExistence type="predicted"/>
<evidence type="ECO:0000313" key="4">
    <source>
        <dbReference type="Proteomes" id="UP000198994"/>
    </source>
</evidence>
<feature type="chain" id="PRO_5011701116" evidence="2">
    <location>
        <begin position="24"/>
        <end position="80"/>
    </location>
</feature>
<reference evidence="4" key="1">
    <citation type="submission" date="2016-10" db="EMBL/GenBank/DDBJ databases">
        <authorList>
            <person name="Varghese N."/>
            <person name="Submissions S."/>
        </authorList>
    </citation>
    <scope>NUCLEOTIDE SEQUENCE [LARGE SCALE GENOMIC DNA]</scope>
    <source>
        <strain evidence="4">DSM 10146</strain>
    </source>
</reference>
<keyword evidence="1" id="KW-0472">Membrane</keyword>
<evidence type="ECO:0000313" key="3">
    <source>
        <dbReference type="EMBL" id="SDF50626.1"/>
    </source>
</evidence>
<protein>
    <submittedName>
        <fullName evidence="3">Uncharacterized protein</fullName>
    </submittedName>
</protein>
<evidence type="ECO:0000256" key="2">
    <source>
        <dbReference type="SAM" id="SignalP"/>
    </source>
</evidence>